<evidence type="ECO:0000256" key="1">
    <source>
        <dbReference type="ARBA" id="ARBA00006271"/>
    </source>
</evidence>
<dbReference type="SMART" id="SM00534">
    <property type="entry name" value="MUTSac"/>
    <property type="match status" value="1"/>
</dbReference>
<dbReference type="InterPro" id="IPR007696">
    <property type="entry name" value="DNA_mismatch_repair_MutS_core"/>
</dbReference>
<dbReference type="InterPro" id="IPR045076">
    <property type="entry name" value="MutS"/>
</dbReference>
<dbReference type="FunFam" id="1.10.1420.10:FF:000013">
    <property type="entry name" value="mutS protein homolog 4"/>
    <property type="match status" value="1"/>
</dbReference>
<evidence type="ECO:0000256" key="4">
    <source>
        <dbReference type="ARBA" id="ARBA00023125"/>
    </source>
</evidence>
<gene>
    <name evidence="8" type="ORF">LOD99_13810</name>
</gene>
<dbReference type="AlphaFoldDB" id="A0AAV7KJV1"/>
<dbReference type="SMART" id="SM00533">
    <property type="entry name" value="MUTSd"/>
    <property type="match status" value="1"/>
</dbReference>
<dbReference type="PANTHER" id="PTHR11361:SF21">
    <property type="entry name" value="MUTS PROTEIN HOMOLOG 4"/>
    <property type="match status" value="1"/>
</dbReference>
<evidence type="ECO:0000256" key="2">
    <source>
        <dbReference type="ARBA" id="ARBA00022741"/>
    </source>
</evidence>
<sequence>MQSVREPKYIFSDLLTPEDDPPNPDKSGDSSFLLSLSSGHAQTSRHLFNLTPEDTNTPQSRGVLRKNRINNSSLGKTNNRSIIGTAITPGQPQTANIIALVEGRGMTKGQIGMASLDLKSPELILSQFPDTQTYARLLTKLNILQPVEIVLPATLCQDTTLITGAQSGSGAGKINNLYGLLADQFPNTNVASVQRKYFNEAKGQEMIGFLCVPEFSSVVEIELSDKYYCLACASALLKYVEFIQNVSFARASLKVSFRGSDQTVMIDANTAQRLELIVNSQDPRNGLSLYKVINYTKTGPGSQMLRSNLLQPPCSRQTIEMRLDCVQELTEQPDVFFALQGVLGRFIDVNRLLGPYIQISKQESIRSSESKINYVIQLKHVLELVPPLRSCMEECHAPLTKAYFQGLTDSRFDAILENIRNVVHDDTRYSKGTLNTRTQKCFAVKPGINGMLDVARRTYTEIVDDISTKVRSYAEETQLPMRSAFSTAKDFHIQLQLASGTCSIPLLPPKFIKESKIKNRVLFTTQELIHCNNRVKESLNEIYLMTNLVLSNLMDGIRENIGCLYKLAECIATMDMLVSLTHFCTLGKYTRPEFTDTLAVKQSRHPILDKTLNDTFVSNNIYASNDTRLSVITGPNMSGKSTYLCQIALIQILAQIGCFVPAEYASFRIVNHVFTRMGSCDDIETNTSTFSQEMKEVNYIIQNVTDQSLVLIDELGRGTSSLEGVGLCHAVCEKLLTTRASVFLVTHYPELTELATLYPAVDNYFFQVQHSLSDSKGSSSIISTHVLSKGKCEERFYGLKLAEITCIPQDIISEARKIAEMISLRQRMSREKTTHAHEETMIYRLAHKLMQAASNSKLDKNTLRSYLESLKESYLAELQSLN</sequence>
<keyword evidence="9" id="KW-1185">Reference proteome</keyword>
<dbReference type="PIRSF" id="PIRSF005813">
    <property type="entry name" value="MSH2"/>
    <property type="match status" value="1"/>
</dbReference>
<dbReference type="EMBL" id="JAKMXF010000022">
    <property type="protein sequence ID" value="KAI6661088.1"/>
    <property type="molecule type" value="Genomic_DNA"/>
</dbReference>
<dbReference type="FunFam" id="3.40.50.300:FF:000870">
    <property type="entry name" value="MutS protein homolog 4"/>
    <property type="match status" value="1"/>
</dbReference>
<evidence type="ECO:0000256" key="5">
    <source>
        <dbReference type="ARBA" id="ARBA00023254"/>
    </source>
</evidence>
<keyword evidence="2" id="KW-0547">Nucleotide-binding</keyword>
<dbReference type="Pfam" id="PF05188">
    <property type="entry name" value="MutS_II"/>
    <property type="match status" value="1"/>
</dbReference>
<name>A0AAV7KJV1_9METZ</name>
<proteinExistence type="inferred from homology"/>
<keyword evidence="5" id="KW-0469">Meiosis</keyword>
<dbReference type="InterPro" id="IPR036187">
    <property type="entry name" value="DNA_mismatch_repair_MutS_sf"/>
</dbReference>
<dbReference type="SUPFAM" id="SSF52540">
    <property type="entry name" value="P-loop containing nucleoside triphosphate hydrolases"/>
    <property type="match status" value="1"/>
</dbReference>
<dbReference type="Gene3D" id="1.10.1420.10">
    <property type="match status" value="2"/>
</dbReference>
<evidence type="ECO:0000313" key="9">
    <source>
        <dbReference type="Proteomes" id="UP001165289"/>
    </source>
</evidence>
<dbReference type="GO" id="GO:0030983">
    <property type="term" value="F:mismatched DNA binding"/>
    <property type="evidence" value="ECO:0007669"/>
    <property type="project" value="InterPro"/>
</dbReference>
<dbReference type="Pfam" id="PF05192">
    <property type="entry name" value="MutS_III"/>
    <property type="match status" value="1"/>
</dbReference>
<evidence type="ECO:0000256" key="6">
    <source>
        <dbReference type="SAM" id="MobiDB-lite"/>
    </source>
</evidence>
<keyword evidence="3" id="KW-0067">ATP-binding</keyword>
<dbReference type="SUPFAM" id="SSF53150">
    <property type="entry name" value="DNA repair protein MutS, domain II"/>
    <property type="match status" value="1"/>
</dbReference>
<dbReference type="GO" id="GO:0006298">
    <property type="term" value="P:mismatch repair"/>
    <property type="evidence" value="ECO:0007669"/>
    <property type="project" value="InterPro"/>
</dbReference>
<feature type="region of interest" description="Disordered" evidence="6">
    <location>
        <begin position="1"/>
        <end position="34"/>
    </location>
</feature>
<dbReference type="GO" id="GO:0005634">
    <property type="term" value="C:nucleus"/>
    <property type="evidence" value="ECO:0007669"/>
    <property type="project" value="TreeGrafter"/>
</dbReference>
<dbReference type="SUPFAM" id="SSF48334">
    <property type="entry name" value="DNA repair protein MutS, domain III"/>
    <property type="match status" value="1"/>
</dbReference>
<dbReference type="InterPro" id="IPR000432">
    <property type="entry name" value="DNA_mismatch_repair_MutS_C"/>
</dbReference>
<accession>A0AAV7KJV1</accession>
<dbReference type="GO" id="GO:0140664">
    <property type="term" value="F:ATP-dependent DNA damage sensor activity"/>
    <property type="evidence" value="ECO:0007669"/>
    <property type="project" value="InterPro"/>
</dbReference>
<dbReference type="InterPro" id="IPR007861">
    <property type="entry name" value="DNA_mismatch_repair_MutS_clamp"/>
</dbReference>
<protein>
    <submittedName>
        <fullName evidence="8">MutS protein-like protein 4-like</fullName>
    </submittedName>
</protein>
<evidence type="ECO:0000259" key="7">
    <source>
        <dbReference type="PROSITE" id="PS00486"/>
    </source>
</evidence>
<reference evidence="8 9" key="1">
    <citation type="journal article" date="2023" name="BMC Biol.">
        <title>The compact genome of the sponge Oopsacas minuta (Hexactinellida) is lacking key metazoan core genes.</title>
        <authorList>
            <person name="Santini S."/>
            <person name="Schenkelaars Q."/>
            <person name="Jourda C."/>
            <person name="Duchesne M."/>
            <person name="Belahbib H."/>
            <person name="Rocher C."/>
            <person name="Selva M."/>
            <person name="Riesgo A."/>
            <person name="Vervoort M."/>
            <person name="Leys S.P."/>
            <person name="Kodjabachian L."/>
            <person name="Le Bivic A."/>
            <person name="Borchiellini C."/>
            <person name="Claverie J.M."/>
            <person name="Renard E."/>
        </authorList>
    </citation>
    <scope>NUCLEOTIDE SEQUENCE [LARGE SCALE GENOMIC DNA]</scope>
    <source>
        <strain evidence="8">SPO-2</strain>
    </source>
</reference>
<dbReference type="PROSITE" id="PS00486">
    <property type="entry name" value="DNA_MISMATCH_REPAIR_2"/>
    <property type="match status" value="1"/>
</dbReference>
<dbReference type="PANTHER" id="PTHR11361">
    <property type="entry name" value="DNA MISMATCH REPAIR PROTEIN MUTS FAMILY MEMBER"/>
    <property type="match status" value="1"/>
</dbReference>
<dbReference type="FunFam" id="3.30.420.110:FF:000003">
    <property type="entry name" value="mutS protein homolog 4"/>
    <property type="match status" value="1"/>
</dbReference>
<evidence type="ECO:0000256" key="3">
    <source>
        <dbReference type="ARBA" id="ARBA00022840"/>
    </source>
</evidence>
<dbReference type="Pfam" id="PF00488">
    <property type="entry name" value="MutS_V"/>
    <property type="match status" value="1"/>
</dbReference>
<dbReference type="Gene3D" id="3.30.420.110">
    <property type="entry name" value="MutS, connector domain"/>
    <property type="match status" value="1"/>
</dbReference>
<keyword evidence="4" id="KW-0238">DNA-binding</keyword>
<dbReference type="InterPro" id="IPR011184">
    <property type="entry name" value="DNA_mismatch_repair_Msh2"/>
</dbReference>
<dbReference type="InterPro" id="IPR007860">
    <property type="entry name" value="DNA_mmatch_repair_MutS_con_dom"/>
</dbReference>
<dbReference type="Proteomes" id="UP001165289">
    <property type="component" value="Unassembled WGS sequence"/>
</dbReference>
<dbReference type="GO" id="GO:0007131">
    <property type="term" value="P:reciprocal meiotic recombination"/>
    <property type="evidence" value="ECO:0007669"/>
    <property type="project" value="TreeGrafter"/>
</dbReference>
<dbReference type="CDD" id="cd03243">
    <property type="entry name" value="ABC_MutS_homologs"/>
    <property type="match status" value="1"/>
</dbReference>
<dbReference type="InterPro" id="IPR027417">
    <property type="entry name" value="P-loop_NTPase"/>
</dbReference>
<comment type="caution">
    <text evidence="8">The sequence shown here is derived from an EMBL/GenBank/DDBJ whole genome shotgun (WGS) entry which is preliminary data.</text>
</comment>
<dbReference type="GO" id="GO:0005524">
    <property type="term" value="F:ATP binding"/>
    <property type="evidence" value="ECO:0007669"/>
    <property type="project" value="UniProtKB-KW"/>
</dbReference>
<dbReference type="InterPro" id="IPR036678">
    <property type="entry name" value="MutS_con_dom_sf"/>
</dbReference>
<dbReference type="Pfam" id="PF05190">
    <property type="entry name" value="MutS_IV"/>
    <property type="match status" value="1"/>
</dbReference>
<evidence type="ECO:0000313" key="8">
    <source>
        <dbReference type="EMBL" id="KAI6661088.1"/>
    </source>
</evidence>
<organism evidence="8 9">
    <name type="scientific">Oopsacas minuta</name>
    <dbReference type="NCBI Taxonomy" id="111878"/>
    <lineage>
        <taxon>Eukaryota</taxon>
        <taxon>Metazoa</taxon>
        <taxon>Porifera</taxon>
        <taxon>Hexactinellida</taxon>
        <taxon>Hexasterophora</taxon>
        <taxon>Lyssacinosida</taxon>
        <taxon>Leucopsacidae</taxon>
        <taxon>Oopsacas</taxon>
    </lineage>
</organism>
<dbReference type="Gene3D" id="3.40.50.300">
    <property type="entry name" value="P-loop containing nucleotide triphosphate hydrolases"/>
    <property type="match status" value="1"/>
</dbReference>
<comment type="similarity">
    <text evidence="1">Belongs to the DNA mismatch repair MutS family.</text>
</comment>
<feature type="domain" description="DNA mismatch repair proteins mutS family" evidence="7">
    <location>
        <begin position="708"/>
        <end position="724"/>
    </location>
</feature>